<keyword evidence="10" id="KW-1185">Reference proteome</keyword>
<dbReference type="InterPro" id="IPR026039">
    <property type="entry name" value="YfgM"/>
</dbReference>
<organism evidence="9 10">
    <name type="scientific">Arenicella chitinivorans</name>
    <dbReference type="NCBI Taxonomy" id="1329800"/>
    <lineage>
        <taxon>Bacteria</taxon>
        <taxon>Pseudomonadati</taxon>
        <taxon>Pseudomonadota</taxon>
        <taxon>Gammaproteobacteria</taxon>
        <taxon>Arenicellales</taxon>
        <taxon>Arenicellaceae</taxon>
        <taxon>Arenicella</taxon>
    </lineage>
</organism>
<dbReference type="PANTHER" id="PTHR38035:SF1">
    <property type="entry name" value="ANCILLARY SECYEG TRANSLOCON SUBUNIT"/>
    <property type="match status" value="1"/>
</dbReference>
<keyword evidence="5" id="KW-1133">Transmembrane helix</keyword>
<keyword evidence="3" id="KW-1003">Cell membrane</keyword>
<keyword evidence="4" id="KW-0812">Transmembrane</keyword>
<comment type="subcellular location">
    <subcellularLocation>
        <location evidence="2">Cell membrane</location>
    </subcellularLocation>
    <subcellularLocation>
        <location evidence="1">Membrane</location>
        <topology evidence="1">Single-pass membrane protein</topology>
    </subcellularLocation>
</comment>
<dbReference type="InterPro" id="IPR018704">
    <property type="entry name" value="SecYEG/CpoB_TPR"/>
</dbReference>
<evidence type="ECO:0000259" key="8">
    <source>
        <dbReference type="Pfam" id="PF09976"/>
    </source>
</evidence>
<dbReference type="GO" id="GO:0044877">
    <property type="term" value="F:protein-containing complex binding"/>
    <property type="evidence" value="ECO:0007669"/>
    <property type="project" value="InterPro"/>
</dbReference>
<dbReference type="Proteomes" id="UP000614811">
    <property type="component" value="Unassembled WGS sequence"/>
</dbReference>
<gene>
    <name evidence="9" type="ORF">GCM10008090_18960</name>
</gene>
<reference evidence="9" key="2">
    <citation type="submission" date="2020-09" db="EMBL/GenBank/DDBJ databases">
        <authorList>
            <person name="Sun Q."/>
            <person name="Kim S."/>
        </authorList>
    </citation>
    <scope>NUCLEOTIDE SEQUENCE</scope>
    <source>
        <strain evidence="9">KCTC 12711</strain>
    </source>
</reference>
<name>A0A918VMX0_9GAMM</name>
<protein>
    <submittedName>
        <fullName evidence="9">Membrane protein</fullName>
    </submittedName>
</protein>
<dbReference type="PIRSF" id="PIRSF006170">
    <property type="entry name" value="YfgM"/>
    <property type="match status" value="1"/>
</dbReference>
<evidence type="ECO:0000256" key="5">
    <source>
        <dbReference type="ARBA" id="ARBA00022989"/>
    </source>
</evidence>
<dbReference type="RefSeq" id="WP_189400162.1">
    <property type="nucleotide sequence ID" value="NZ_BMXA01000002.1"/>
</dbReference>
<dbReference type="PANTHER" id="PTHR38035">
    <property type="entry name" value="UPF0070 PROTEIN YFGM"/>
    <property type="match status" value="1"/>
</dbReference>
<keyword evidence="6" id="KW-0472">Membrane</keyword>
<dbReference type="GO" id="GO:0005886">
    <property type="term" value="C:plasma membrane"/>
    <property type="evidence" value="ECO:0007669"/>
    <property type="project" value="UniProtKB-SubCell"/>
</dbReference>
<dbReference type="Pfam" id="PF09976">
    <property type="entry name" value="TPR_21"/>
    <property type="match status" value="1"/>
</dbReference>
<sequence length="224" mass="24259">MADDIFLTPEEQDERARQWLKDNGPALIVGVVLGLGAIFGWDYYKTSQLEKAQAASTIYAATVAQVTSSELADVSTKVDQLKSDYAATPYAAKAVLIKARQLAQSDLDAAFTELQWVIDNAKESGLVHTARVRQAKIRLEQGDLDAAKQLASHQPSEAFTSHYSEVLGDIAVEQGEYTAARAYYQAAVDGLVEGQSAYAQVLSLKLERLPEAESVSADDQSASE</sequence>
<proteinExistence type="predicted"/>
<evidence type="ECO:0000256" key="6">
    <source>
        <dbReference type="ARBA" id="ARBA00023136"/>
    </source>
</evidence>
<reference evidence="9" key="1">
    <citation type="journal article" date="2014" name="Int. J. Syst. Evol. Microbiol.">
        <title>Complete genome sequence of Corynebacterium casei LMG S-19264T (=DSM 44701T), isolated from a smear-ripened cheese.</title>
        <authorList>
            <consortium name="US DOE Joint Genome Institute (JGI-PGF)"/>
            <person name="Walter F."/>
            <person name="Albersmeier A."/>
            <person name="Kalinowski J."/>
            <person name="Ruckert C."/>
        </authorList>
    </citation>
    <scope>NUCLEOTIDE SEQUENCE</scope>
    <source>
        <strain evidence="9">KCTC 12711</strain>
    </source>
</reference>
<dbReference type="EMBL" id="BMXA01000002">
    <property type="protein sequence ID" value="GHA09212.1"/>
    <property type="molecule type" value="Genomic_DNA"/>
</dbReference>
<accession>A0A918VMX0</accession>
<evidence type="ECO:0000256" key="1">
    <source>
        <dbReference type="ARBA" id="ARBA00004167"/>
    </source>
</evidence>
<evidence type="ECO:0000256" key="4">
    <source>
        <dbReference type="ARBA" id="ARBA00022692"/>
    </source>
</evidence>
<evidence type="ECO:0000256" key="3">
    <source>
        <dbReference type="ARBA" id="ARBA00022475"/>
    </source>
</evidence>
<evidence type="ECO:0000256" key="2">
    <source>
        <dbReference type="ARBA" id="ARBA00004236"/>
    </source>
</evidence>
<feature type="domain" description="Ancillary SecYEG translocon subunit/Cell division coordinator CpoB TPR" evidence="8">
    <location>
        <begin position="17"/>
        <end position="209"/>
    </location>
</feature>
<evidence type="ECO:0000313" key="10">
    <source>
        <dbReference type="Proteomes" id="UP000614811"/>
    </source>
</evidence>
<dbReference type="AlphaFoldDB" id="A0A918VMX0"/>
<comment type="caution">
    <text evidence="9">The sequence shown here is derived from an EMBL/GenBank/DDBJ whole genome shotgun (WGS) entry which is preliminary data.</text>
</comment>
<keyword evidence="7" id="KW-0143">Chaperone</keyword>
<evidence type="ECO:0000256" key="7">
    <source>
        <dbReference type="ARBA" id="ARBA00023186"/>
    </source>
</evidence>
<evidence type="ECO:0000313" key="9">
    <source>
        <dbReference type="EMBL" id="GHA09212.1"/>
    </source>
</evidence>